<name>A0ABS2AYY3_9BURK</name>
<organism evidence="1 2">
    <name type="scientific">Burkholderia anthina</name>
    <dbReference type="NCBI Taxonomy" id="179879"/>
    <lineage>
        <taxon>Bacteria</taxon>
        <taxon>Pseudomonadati</taxon>
        <taxon>Pseudomonadota</taxon>
        <taxon>Betaproteobacteria</taxon>
        <taxon>Burkholderiales</taxon>
        <taxon>Burkholderiaceae</taxon>
        <taxon>Burkholderia</taxon>
        <taxon>Burkholderia cepacia complex</taxon>
    </lineage>
</organism>
<dbReference type="GeneID" id="56502101"/>
<sequence length="63" mass="6770">MMSIAAAAVGLHEPILDCPLDTKNLMSTPIFHYSGFAAKPSAFGNCRIARTLAAIFVEARVFD</sequence>
<dbReference type="RefSeq" id="WP_174927181.1">
    <property type="nucleotide sequence ID" value="NZ_CABVLY010000016.1"/>
</dbReference>
<evidence type="ECO:0000313" key="1">
    <source>
        <dbReference type="EMBL" id="MBM2765950.1"/>
    </source>
</evidence>
<dbReference type="Proteomes" id="UP000755577">
    <property type="component" value="Unassembled WGS sequence"/>
</dbReference>
<proteinExistence type="predicted"/>
<gene>
    <name evidence="1" type="ORF">JQK92_05855</name>
</gene>
<comment type="caution">
    <text evidence="1">The sequence shown here is derived from an EMBL/GenBank/DDBJ whole genome shotgun (WGS) entry which is preliminary data.</text>
</comment>
<evidence type="ECO:0000313" key="2">
    <source>
        <dbReference type="Proteomes" id="UP000755577"/>
    </source>
</evidence>
<dbReference type="EMBL" id="JAFCIQ010000003">
    <property type="protein sequence ID" value="MBM2765950.1"/>
    <property type="molecule type" value="Genomic_DNA"/>
</dbReference>
<accession>A0ABS2AYY3</accession>
<keyword evidence="2" id="KW-1185">Reference proteome</keyword>
<reference evidence="1 2" key="1">
    <citation type="submission" date="2021-02" db="EMBL/GenBank/DDBJ databases">
        <title>Draft genome of the type strains Burkholderia anthina DSM16086.</title>
        <authorList>
            <person name="Hertel R."/>
            <person name="Meissner J."/>
            <person name="Poehlein A."/>
            <person name="Daniel R."/>
            <person name="Commichau F.M."/>
        </authorList>
    </citation>
    <scope>NUCLEOTIDE SEQUENCE [LARGE SCALE GENOMIC DNA]</scope>
    <source>
        <strain evidence="1 2">DSM 16086</strain>
    </source>
</reference>
<protein>
    <submittedName>
        <fullName evidence="1">Uncharacterized protein</fullName>
    </submittedName>
</protein>